<proteinExistence type="predicted"/>
<dbReference type="Pfam" id="PF07693">
    <property type="entry name" value="KAP_NTPase"/>
    <property type="match status" value="1"/>
</dbReference>
<dbReference type="AlphaFoldDB" id="A0A1B0ZH23"/>
<feature type="domain" description="KAP NTPase" evidence="2">
    <location>
        <begin position="36"/>
        <end position="315"/>
    </location>
</feature>
<dbReference type="SUPFAM" id="SSF52540">
    <property type="entry name" value="P-loop containing nucleoside triphosphate hydrolases"/>
    <property type="match status" value="1"/>
</dbReference>
<evidence type="ECO:0000313" key="3">
    <source>
        <dbReference type="EMBL" id="ANP27213.1"/>
    </source>
</evidence>
<evidence type="ECO:0000259" key="2">
    <source>
        <dbReference type="Pfam" id="PF07693"/>
    </source>
</evidence>
<dbReference type="PANTHER" id="PTHR22674">
    <property type="entry name" value="NTPASE, KAP FAMILY P-LOOP DOMAIN-CONTAINING 1"/>
    <property type="match status" value="1"/>
</dbReference>
<evidence type="ECO:0000313" key="4">
    <source>
        <dbReference type="Proteomes" id="UP000092596"/>
    </source>
</evidence>
<accession>A0A1B0ZH23</accession>
<dbReference type="InterPro" id="IPR011646">
    <property type="entry name" value="KAP_P-loop"/>
</dbReference>
<reference evidence="3 4" key="1">
    <citation type="submission" date="2015-06" db="EMBL/GenBank/DDBJ databases">
        <title>Investigation of pathophysiology for high-risk pregnancy and development of treatment modality based on it.</title>
        <authorList>
            <person name="Kim B.-C."/>
            <person name="Lim S."/>
        </authorList>
    </citation>
    <scope>NUCLEOTIDE SEQUENCE [LARGE SCALE GENOMIC DNA]</scope>
    <source>
        <strain evidence="3 4">AD1-86</strain>
    </source>
</reference>
<dbReference type="PANTHER" id="PTHR22674:SF6">
    <property type="entry name" value="NTPASE KAP FAMILY P-LOOP DOMAIN-CONTAINING PROTEIN 1"/>
    <property type="match status" value="1"/>
</dbReference>
<dbReference type="Gene3D" id="3.40.50.300">
    <property type="entry name" value="P-loop containing nucleotide triphosphate hydrolases"/>
    <property type="match status" value="1"/>
</dbReference>
<dbReference type="RefSeq" id="WP_065247462.1">
    <property type="nucleotide sequence ID" value="NZ_CP012117.1"/>
</dbReference>
<dbReference type="KEGG" id="dva:DAD186_06630"/>
<dbReference type="InterPro" id="IPR027417">
    <property type="entry name" value="P-loop_NTPase"/>
</dbReference>
<feature type="region of interest" description="Disordered" evidence="1">
    <location>
        <begin position="1"/>
        <end position="31"/>
    </location>
</feature>
<dbReference type="PATRIC" id="fig|1630135.4.peg.663"/>
<dbReference type="InterPro" id="IPR052754">
    <property type="entry name" value="NTPase_KAP_P-loop"/>
</dbReference>
<protein>
    <recommendedName>
        <fullName evidence="2">KAP NTPase domain-containing protein</fullName>
    </recommendedName>
</protein>
<feature type="compositionally biased region" description="Basic and acidic residues" evidence="1">
    <location>
        <begin position="1"/>
        <end position="10"/>
    </location>
</feature>
<evidence type="ECO:0000256" key="1">
    <source>
        <dbReference type="SAM" id="MobiDB-lite"/>
    </source>
</evidence>
<sequence length="720" mass="79959">MNSPGDEYHPTADQPQPSLGWRDDPITTADQDTLQRAPVAQRIARLIDENHSPESSVVYGLEGPWGCGKSSVIALITTSLTKSEEHRWHVVPFTPWATSGTEGLLSEFFSSLATVAPKSSNSKNLRDLISTYADIARPFAALIPVAGSAVAEATRSLETRLSKPWNVAFDEIASELRTLGTPVLVVVDDIDRLQPGELFDLLKVVRLLGRFPGVDFLLAYDEQTLIETLQNPDQSNASKARARAFMEKIVQYPLSIPPLLTSQIVKMLDAGLTEILTQERVETSFDRNRFGDIILSTMPSQLNTPRAIERFLAQVREQFRSHDLSEINDVDLILTVFLKTQFPDVFARLQSWKSELTRSSPSIASFGRREVEQPDWDQLFEVLDRDTDRRDAREVLAVLFPATRAPSPSRAAPRRFAHPDYFDRYLAQAIPEHDVPDAIVSRAIEEAAVGLGANLCSLLSADDESRVTLTLSKIRSLYPDIRELPYHEGPSGPVTLELLTVGMTLVNDAEDRLSSLTSNLVHLTHWAATLIRRLVDANPKSDIDRALMACSDIHRRTQVITTANRDIEALNDETAQTLREALNREADRLSSILLNDLRQGDESKAQAGNSFLYDVIAESPTLERFRADIANGLKSDDFSLEDIAARLVNFSYIIGGSGRPSYASFSGALFTRITGVEARSVERKDVSDCPDTGWLYRRQFTKPLISPREADAKEASGSDS</sequence>
<organism evidence="3 4">
    <name type="scientific">Dermabacter vaginalis</name>
    <dbReference type="NCBI Taxonomy" id="1630135"/>
    <lineage>
        <taxon>Bacteria</taxon>
        <taxon>Bacillati</taxon>
        <taxon>Actinomycetota</taxon>
        <taxon>Actinomycetes</taxon>
        <taxon>Micrococcales</taxon>
        <taxon>Dermabacteraceae</taxon>
        <taxon>Dermabacter</taxon>
    </lineage>
</organism>
<dbReference type="Proteomes" id="UP000092596">
    <property type="component" value="Chromosome"/>
</dbReference>
<gene>
    <name evidence="3" type="ORF">DAD186_06630</name>
</gene>
<dbReference type="STRING" id="1630135.DAD186_06630"/>
<dbReference type="EMBL" id="CP012117">
    <property type="protein sequence ID" value="ANP27213.1"/>
    <property type="molecule type" value="Genomic_DNA"/>
</dbReference>
<name>A0A1B0ZH23_9MICO</name>